<reference evidence="2 3" key="1">
    <citation type="submission" date="2024-06" db="EMBL/GenBank/DDBJ databases">
        <title>Genomic Encyclopedia of Type Strains, Phase IV (KMG-IV): sequencing the most valuable type-strain genomes for metagenomic binning, comparative biology and taxonomic classification.</title>
        <authorList>
            <person name="Goeker M."/>
        </authorList>
    </citation>
    <scope>NUCLEOTIDE SEQUENCE [LARGE SCALE GENOMIC DNA]</scope>
    <source>
        <strain evidence="2 3">DSM 29492</strain>
    </source>
</reference>
<dbReference type="Pfam" id="PF14206">
    <property type="entry name" value="Cys_rich_CPCC"/>
    <property type="match status" value="1"/>
</dbReference>
<feature type="domain" description="Cysteine-rich CPCC" evidence="1">
    <location>
        <begin position="8"/>
        <end position="83"/>
    </location>
</feature>
<gene>
    <name evidence="2" type="ORF">ABID24_003021</name>
</gene>
<comment type="caution">
    <text evidence="2">The sequence shown here is derived from an EMBL/GenBank/DDBJ whole genome shotgun (WGS) entry which is preliminary data.</text>
</comment>
<accession>A0ABV2M6M1</accession>
<dbReference type="RefSeq" id="WP_257465270.1">
    <property type="nucleotide sequence ID" value="NZ_JANJZT010000027.1"/>
</dbReference>
<dbReference type="Proteomes" id="UP001549106">
    <property type="component" value="Unassembled WGS sequence"/>
</dbReference>
<protein>
    <recommendedName>
        <fullName evidence="1">Cysteine-rich CPCC domain-containing protein</fullName>
    </recommendedName>
</protein>
<evidence type="ECO:0000259" key="1">
    <source>
        <dbReference type="Pfam" id="PF14206"/>
    </source>
</evidence>
<name>A0ABV2M6M1_9FIRM</name>
<keyword evidence="3" id="KW-1185">Reference proteome</keyword>
<dbReference type="InterPro" id="IPR025983">
    <property type="entry name" value="Cys_rich_CPCC"/>
</dbReference>
<sequence>MNKIIEKYKCPCCGFYTFDEKPNGNYDICPVCFWEDDPIQLEDNEYEGGANRVSLVQARHNFLSFGACEEEMKKHVRKPKEDELHGID</sequence>
<evidence type="ECO:0000313" key="3">
    <source>
        <dbReference type="Proteomes" id="UP001549106"/>
    </source>
</evidence>
<proteinExistence type="predicted"/>
<evidence type="ECO:0000313" key="2">
    <source>
        <dbReference type="EMBL" id="MET3751759.1"/>
    </source>
</evidence>
<dbReference type="EMBL" id="JBEPMJ010000027">
    <property type="protein sequence ID" value="MET3751759.1"/>
    <property type="molecule type" value="Genomic_DNA"/>
</dbReference>
<organism evidence="2 3">
    <name type="scientific">Blautia caecimuris</name>
    <dbReference type="NCBI Taxonomy" id="1796615"/>
    <lineage>
        <taxon>Bacteria</taxon>
        <taxon>Bacillati</taxon>
        <taxon>Bacillota</taxon>
        <taxon>Clostridia</taxon>
        <taxon>Lachnospirales</taxon>
        <taxon>Lachnospiraceae</taxon>
        <taxon>Blautia</taxon>
    </lineage>
</organism>